<sequence>MSVKVDEEKYHPLYVQFIYYFNRERDYFECHEVLEELWLEEGRDLLYQGLLQVAVALYHYRNGNRNGARKLFYASLQKLAPYPGDSLGIDLNQVREDSKVYLERLQREEEFPFYDLNIRILDPLLAEKVQALIEKEE</sequence>
<dbReference type="Pfam" id="PF03745">
    <property type="entry name" value="DUF309"/>
    <property type="match status" value="1"/>
</dbReference>
<dbReference type="Gene3D" id="1.10.3450.10">
    <property type="entry name" value="TTHA0068-like"/>
    <property type="match status" value="1"/>
</dbReference>
<dbReference type="KEGG" id="kpul:GXN76_02960"/>
<dbReference type="InterPro" id="IPR005500">
    <property type="entry name" value="DUF309"/>
</dbReference>
<reference evidence="1 2" key="1">
    <citation type="submission" date="2020-01" db="EMBL/GenBank/DDBJ databases">
        <authorList>
            <person name="Gulvik C.A."/>
            <person name="Batra D.G."/>
        </authorList>
    </citation>
    <scope>NUCLEOTIDE SEQUENCE [LARGE SCALE GENOMIC DNA]</scope>
    <source>
        <strain evidence="1 2">W9323</strain>
    </source>
</reference>
<gene>
    <name evidence="1" type="ORF">GXN76_02960</name>
</gene>
<dbReference type="PANTHER" id="PTHR34796:SF1">
    <property type="entry name" value="EXPRESSED PROTEIN"/>
    <property type="match status" value="1"/>
</dbReference>
<name>A0A7D4BUZ4_9BACL</name>
<dbReference type="InterPro" id="IPR023203">
    <property type="entry name" value="TTHA0068_sf"/>
</dbReference>
<dbReference type="AlphaFoldDB" id="A0A7D4BUZ4"/>
<accession>A0A7D4BUZ4</accession>
<dbReference type="PANTHER" id="PTHR34796">
    <property type="entry name" value="EXPRESSED PROTEIN"/>
    <property type="match status" value="1"/>
</dbReference>
<organism evidence="1 2">
    <name type="scientific">Kroppenstedtia pulmonis</name>
    <dbReference type="NCBI Taxonomy" id="1380685"/>
    <lineage>
        <taxon>Bacteria</taxon>
        <taxon>Bacillati</taxon>
        <taxon>Bacillota</taxon>
        <taxon>Bacilli</taxon>
        <taxon>Bacillales</taxon>
        <taxon>Thermoactinomycetaceae</taxon>
        <taxon>Kroppenstedtia</taxon>
    </lineage>
</organism>
<dbReference type="Proteomes" id="UP000503088">
    <property type="component" value="Chromosome"/>
</dbReference>
<protein>
    <submittedName>
        <fullName evidence="1">DUF309 domain-containing protein</fullName>
    </submittedName>
</protein>
<dbReference type="EMBL" id="CP048104">
    <property type="protein sequence ID" value="QKG83533.1"/>
    <property type="molecule type" value="Genomic_DNA"/>
</dbReference>
<proteinExistence type="predicted"/>
<evidence type="ECO:0000313" key="2">
    <source>
        <dbReference type="Proteomes" id="UP000503088"/>
    </source>
</evidence>
<evidence type="ECO:0000313" key="1">
    <source>
        <dbReference type="EMBL" id="QKG83533.1"/>
    </source>
</evidence>
<keyword evidence="2" id="KW-1185">Reference proteome</keyword>
<dbReference type="SUPFAM" id="SSF140663">
    <property type="entry name" value="TTHA0068-like"/>
    <property type="match status" value="1"/>
</dbReference>
<dbReference type="RefSeq" id="WP_173220361.1">
    <property type="nucleotide sequence ID" value="NZ_CP048104.1"/>
</dbReference>